<dbReference type="Proteomes" id="UP000324222">
    <property type="component" value="Unassembled WGS sequence"/>
</dbReference>
<evidence type="ECO:0000256" key="1">
    <source>
        <dbReference type="SAM" id="MobiDB-lite"/>
    </source>
</evidence>
<accession>A0A5B7F9Q5</accession>
<reference evidence="2 3" key="1">
    <citation type="submission" date="2019-05" db="EMBL/GenBank/DDBJ databases">
        <title>Another draft genome of Portunus trituberculatus and its Hox gene families provides insights of decapod evolution.</title>
        <authorList>
            <person name="Jeong J.-H."/>
            <person name="Song I."/>
            <person name="Kim S."/>
            <person name="Choi T."/>
            <person name="Kim D."/>
            <person name="Ryu S."/>
            <person name="Kim W."/>
        </authorList>
    </citation>
    <scope>NUCLEOTIDE SEQUENCE [LARGE SCALE GENOMIC DNA]</scope>
    <source>
        <tissue evidence="2">Muscle</tissue>
    </source>
</reference>
<comment type="caution">
    <text evidence="2">The sequence shown here is derived from an EMBL/GenBank/DDBJ whole genome shotgun (WGS) entry which is preliminary data.</text>
</comment>
<name>A0A5B7F9Q5_PORTR</name>
<proteinExistence type="predicted"/>
<feature type="region of interest" description="Disordered" evidence="1">
    <location>
        <begin position="279"/>
        <end position="307"/>
    </location>
</feature>
<keyword evidence="3" id="KW-1185">Reference proteome</keyword>
<gene>
    <name evidence="2" type="ORF">E2C01_037578</name>
</gene>
<evidence type="ECO:0000313" key="3">
    <source>
        <dbReference type="Proteomes" id="UP000324222"/>
    </source>
</evidence>
<dbReference type="EMBL" id="VSRR010006047">
    <property type="protein sequence ID" value="MPC43921.1"/>
    <property type="molecule type" value="Genomic_DNA"/>
</dbReference>
<feature type="compositionally biased region" description="Basic and acidic residues" evidence="1">
    <location>
        <begin position="290"/>
        <end position="307"/>
    </location>
</feature>
<organism evidence="2 3">
    <name type="scientific">Portunus trituberculatus</name>
    <name type="common">Swimming crab</name>
    <name type="synonym">Neptunus trituberculatus</name>
    <dbReference type="NCBI Taxonomy" id="210409"/>
    <lineage>
        <taxon>Eukaryota</taxon>
        <taxon>Metazoa</taxon>
        <taxon>Ecdysozoa</taxon>
        <taxon>Arthropoda</taxon>
        <taxon>Crustacea</taxon>
        <taxon>Multicrustacea</taxon>
        <taxon>Malacostraca</taxon>
        <taxon>Eumalacostraca</taxon>
        <taxon>Eucarida</taxon>
        <taxon>Decapoda</taxon>
        <taxon>Pleocyemata</taxon>
        <taxon>Brachyura</taxon>
        <taxon>Eubrachyura</taxon>
        <taxon>Portunoidea</taxon>
        <taxon>Portunidae</taxon>
        <taxon>Portuninae</taxon>
        <taxon>Portunus</taxon>
    </lineage>
</organism>
<evidence type="ECO:0000313" key="2">
    <source>
        <dbReference type="EMBL" id="MPC43921.1"/>
    </source>
</evidence>
<dbReference type="AlphaFoldDB" id="A0A5B7F9Q5"/>
<protein>
    <submittedName>
        <fullName evidence="2">Uncharacterized protein</fullName>
    </submittedName>
</protein>
<dbReference type="OrthoDB" id="6360064at2759"/>
<sequence length="307" mass="34943">MAKHFTDKMCTSNLKRTPSSLPNIVKEKLSFATTSEVKVKAVLSKLDVTKALDPDNYSCLAWGGAASRHLSLLDSVQARVVSLIKDSGARYEPKLHSLQHCRDVAGLAVMHKIKQQRILHLQALRQPLWRAQVTTWVTLMPAELFQCRCRTWHHQRQYVQYYGKLWNTLIATQIDLSRMKLQQFKECANSQHTSLLPHLALPTAPIARQDLPGYQPQNWCCVCGKTTLTTQHVSCDEDTYCNLCHNSCLEDTPVFKCSYMEQLRLQLSIPDSVTYISKEPDTPLVPLPDNSRESQWEGLEKGECFNS</sequence>